<feature type="domain" description="Mos1 transposase HTH" evidence="2">
    <location>
        <begin position="11"/>
        <end position="56"/>
    </location>
</feature>
<keyword evidence="4" id="KW-1185">Reference proteome</keyword>
<dbReference type="InterPro" id="IPR036397">
    <property type="entry name" value="RNaseH_sf"/>
</dbReference>
<proteinExistence type="predicted"/>
<dbReference type="Gene3D" id="3.30.420.10">
    <property type="entry name" value="Ribonuclease H-like superfamily/Ribonuclease H"/>
    <property type="match status" value="1"/>
</dbReference>
<accession>A0ABQ8SQG1</accession>
<sequence>MVDNDGSFRQRTVIKFLVKEEKSAAEIHLSLQHAYGDVCMGTSTVRRWVKHFEDGNTSIQDEPRSGRPRTTSTEYNKERFDEFWDAFWSKLQRDRERDISEQIALGLPAKNIFGGEVQFDQRLFNTTKGMDSGYGDEESYNVYDKPWREGGSLGAHIYRPSRNLDRDVYGDDLDKLIKTNRFVPDKEFSGTDRTATRTGPVQFEKEEEDPFGLDQFLTQAKRASKRPKDDRDRRGGEERGDKRKRRDKFAVKNGITTCEIIASFIIDDDDDDDDWAPVQKNLGEVNVEDFVSVDNGLVTSEIRGVDDMIADHAATIPKMTVMTKLNLQRKVSPHQAKPSEHSGNVKYHVCMLYNSTLSSAVAPLISFLRIRNLQTVKQEQNFAGGFNNQFMTVLSIQDLTFFTDEAWFMLRGRVKSQNNRYWSQENPHDFHELPLHDSKIGVWCAVRVNRIVGPIFYEETINSDWYVRLILTPFFEQLTEEEKLHGHFMQDNATAHTANNSMDAIAEISGERVIRRGLWPACSPDLNPCDFYLWGKLKDRVYVNNPRTLDALKENIRGEINAITREELQQVSKNFFSRKTRHIFTNSTFQCIITFATRDTAPSRHFDNGKSTVNNDLYHAVSRPDGPLTSRSPPPVFSPIVEYAVA</sequence>
<dbReference type="Pfam" id="PF17906">
    <property type="entry name" value="HTH_48"/>
    <property type="match status" value="1"/>
</dbReference>
<dbReference type="InterPro" id="IPR017862">
    <property type="entry name" value="SKI-int_prot_SKIP"/>
</dbReference>
<name>A0ABQ8SQG1_PERAM</name>
<reference evidence="3 4" key="1">
    <citation type="journal article" date="2022" name="Allergy">
        <title>Genome assembly and annotation of Periplaneta americana reveal a comprehensive cockroach allergen profile.</title>
        <authorList>
            <person name="Wang L."/>
            <person name="Xiong Q."/>
            <person name="Saelim N."/>
            <person name="Wang L."/>
            <person name="Nong W."/>
            <person name="Wan A.T."/>
            <person name="Shi M."/>
            <person name="Liu X."/>
            <person name="Cao Q."/>
            <person name="Hui J.H.L."/>
            <person name="Sookrung N."/>
            <person name="Leung T.F."/>
            <person name="Tungtrongchitr A."/>
            <person name="Tsui S.K.W."/>
        </authorList>
    </citation>
    <scope>NUCLEOTIDE SEQUENCE [LARGE SCALE GENOMIC DNA]</scope>
    <source>
        <strain evidence="3">PWHHKU_190912</strain>
    </source>
</reference>
<feature type="region of interest" description="Disordered" evidence="1">
    <location>
        <begin position="187"/>
        <end position="245"/>
    </location>
</feature>
<dbReference type="Gene3D" id="1.10.10.1450">
    <property type="match status" value="1"/>
</dbReference>
<evidence type="ECO:0000313" key="4">
    <source>
        <dbReference type="Proteomes" id="UP001148838"/>
    </source>
</evidence>
<organism evidence="3 4">
    <name type="scientific">Periplaneta americana</name>
    <name type="common">American cockroach</name>
    <name type="synonym">Blatta americana</name>
    <dbReference type="NCBI Taxonomy" id="6978"/>
    <lineage>
        <taxon>Eukaryota</taxon>
        <taxon>Metazoa</taxon>
        <taxon>Ecdysozoa</taxon>
        <taxon>Arthropoda</taxon>
        <taxon>Hexapoda</taxon>
        <taxon>Insecta</taxon>
        <taxon>Pterygota</taxon>
        <taxon>Neoptera</taxon>
        <taxon>Polyneoptera</taxon>
        <taxon>Dictyoptera</taxon>
        <taxon>Blattodea</taxon>
        <taxon>Blattoidea</taxon>
        <taxon>Blattidae</taxon>
        <taxon>Blattinae</taxon>
        <taxon>Periplaneta</taxon>
    </lineage>
</organism>
<dbReference type="PANTHER" id="PTHR12096">
    <property type="entry name" value="NUCLEAR PROTEIN SKIP-RELATED"/>
    <property type="match status" value="1"/>
</dbReference>
<gene>
    <name evidence="3" type="ORF">ANN_18666</name>
</gene>
<evidence type="ECO:0000313" key="3">
    <source>
        <dbReference type="EMBL" id="KAJ4436039.1"/>
    </source>
</evidence>
<dbReference type="Proteomes" id="UP001148838">
    <property type="component" value="Unassembled WGS sequence"/>
</dbReference>
<comment type="caution">
    <text evidence="3">The sequence shown here is derived from an EMBL/GenBank/DDBJ whole genome shotgun (WGS) entry which is preliminary data.</text>
</comment>
<dbReference type="InterPro" id="IPR041426">
    <property type="entry name" value="Mos1_HTH"/>
</dbReference>
<protein>
    <recommendedName>
        <fullName evidence="2">Mos1 transposase HTH domain-containing protein</fullName>
    </recommendedName>
</protein>
<evidence type="ECO:0000259" key="2">
    <source>
        <dbReference type="Pfam" id="PF17906"/>
    </source>
</evidence>
<evidence type="ECO:0000256" key="1">
    <source>
        <dbReference type="SAM" id="MobiDB-lite"/>
    </source>
</evidence>
<feature type="compositionally biased region" description="Basic and acidic residues" evidence="1">
    <location>
        <begin position="226"/>
        <end position="241"/>
    </location>
</feature>
<dbReference type="EMBL" id="JAJSOF020000023">
    <property type="protein sequence ID" value="KAJ4436039.1"/>
    <property type="molecule type" value="Genomic_DNA"/>
</dbReference>